<evidence type="ECO:0000313" key="1">
    <source>
        <dbReference type="EMBL" id="UPQ75234.1"/>
    </source>
</evidence>
<sequence length="258" mass="29799">MKKFFYILCIAGIFSSCDNDESTAIVDQELQPEKISAFIASFPKSYSSIDPRLTYKFSYENGLLKKASGKIMSPTPGITTFMTDPYCLFSYNNDKVSIQHSEVEANGAVKEVCTMENGKLKSRYLYNGIDVLFSEKNYSYQTDKIVVYEKQYTWEYFTTYLFDSNQNLIKSEKLEKSGGIDSKLTTTFYSNFDTAKNPFKKLYLCNDNFYEKSLSKNNYRTVDYTVQDLQNPQFPPGSGHSDWTYFYDSDGQVILTWQ</sequence>
<evidence type="ECO:0008006" key="3">
    <source>
        <dbReference type="Google" id="ProtNLM"/>
    </source>
</evidence>
<keyword evidence="2" id="KW-1185">Reference proteome</keyword>
<organism evidence="1 2">
    <name type="scientific">Chryseobacterium nepalense</name>
    <dbReference type="NCBI Taxonomy" id="1854498"/>
    <lineage>
        <taxon>Bacteria</taxon>
        <taxon>Pseudomonadati</taxon>
        <taxon>Bacteroidota</taxon>
        <taxon>Flavobacteriia</taxon>
        <taxon>Flavobacteriales</taxon>
        <taxon>Weeksellaceae</taxon>
        <taxon>Chryseobacterium group</taxon>
        <taxon>Chryseobacterium</taxon>
    </lineage>
</organism>
<dbReference type="Proteomes" id="UP000830552">
    <property type="component" value="Chromosome"/>
</dbReference>
<reference evidence="1" key="1">
    <citation type="submission" date="2022-04" db="EMBL/GenBank/DDBJ databases">
        <title>Evolutionary, genomic, and biogeographic characterization of Chryseobacterium nepalense represented by a plastic-degrading bacterium AC3.</title>
        <authorList>
            <person name="Yin Z."/>
            <person name="Liu X."/>
            <person name="Wang D."/>
            <person name="Xie Z."/>
        </authorList>
    </citation>
    <scope>NUCLEOTIDE SEQUENCE</scope>
    <source>
        <strain evidence="1">AC3</strain>
    </source>
</reference>
<dbReference type="EMBL" id="CP096203">
    <property type="protein sequence ID" value="UPQ75234.1"/>
    <property type="molecule type" value="Genomic_DNA"/>
</dbReference>
<evidence type="ECO:0000313" key="2">
    <source>
        <dbReference type="Proteomes" id="UP000830552"/>
    </source>
</evidence>
<gene>
    <name evidence="1" type="ORF">M0D58_14425</name>
</gene>
<proteinExistence type="predicted"/>
<dbReference type="PROSITE" id="PS51257">
    <property type="entry name" value="PROKAR_LIPOPROTEIN"/>
    <property type="match status" value="1"/>
</dbReference>
<name>A0ABY4K379_9FLAO</name>
<protein>
    <recommendedName>
        <fullName evidence="3">DUF4595 domain-containing protein</fullName>
    </recommendedName>
</protein>
<dbReference type="RefSeq" id="WP_248390885.1">
    <property type="nucleotide sequence ID" value="NZ_CP096203.1"/>
</dbReference>
<accession>A0ABY4K379</accession>